<comment type="caution">
    <text evidence="2">The sequence shown here is derived from an EMBL/GenBank/DDBJ whole genome shotgun (WGS) entry which is preliminary data.</text>
</comment>
<dbReference type="InterPro" id="IPR012338">
    <property type="entry name" value="Beta-lactam/transpept-like"/>
</dbReference>
<gene>
    <name evidence="2" type="ORF">M9R32_11050</name>
</gene>
<accession>A0A9X3RDE2</accession>
<dbReference type="InterPro" id="IPR045155">
    <property type="entry name" value="Beta-lactam_cat"/>
</dbReference>
<protein>
    <submittedName>
        <fullName evidence="2">Class A beta-lactamase-related serine hydrolase</fullName>
    </submittedName>
</protein>
<dbReference type="GO" id="GO:0008800">
    <property type="term" value="F:beta-lactamase activity"/>
    <property type="evidence" value="ECO:0007669"/>
    <property type="project" value="InterPro"/>
</dbReference>
<dbReference type="GO" id="GO:0046677">
    <property type="term" value="P:response to antibiotic"/>
    <property type="evidence" value="ECO:0007669"/>
    <property type="project" value="InterPro"/>
</dbReference>
<sequence length="238" mass="26920">MGLGLFPGKYCLHMEYPVGVVRYSKNIDELFKSASVIKLPIFIYGMHYAKDLNEEMEVSPEHIVDGSGILQTIVTQPRTFSVRDLLVLMMVVSDNTATNLLIKRYGMNRLNSYIQHLGMTKTVLGREMRDLVAISEGRDNFTCGRDMVACLRHMVSLPVFRDMLQILEKQQFQNKVPAGVKSDQFVFFNKTGELDEVDHDVGLFMYKGQVGLFVGLTEGSNSSGKDLLHEFGHMLEDL</sequence>
<name>A0A9X3RDE2_9BACL</name>
<dbReference type="PANTHER" id="PTHR35333:SF3">
    <property type="entry name" value="BETA-LACTAMASE-TYPE TRANSPEPTIDASE FOLD CONTAINING PROTEIN"/>
    <property type="match status" value="1"/>
</dbReference>
<dbReference type="AlphaFoldDB" id="A0A9X3RDE2"/>
<dbReference type="Pfam" id="PF13354">
    <property type="entry name" value="Beta-lactamase2"/>
    <property type="match status" value="1"/>
</dbReference>
<dbReference type="InterPro" id="IPR000871">
    <property type="entry name" value="Beta-lactam_class-A"/>
</dbReference>
<keyword evidence="3" id="KW-1185">Reference proteome</keyword>
<keyword evidence="2" id="KW-0378">Hydrolase</keyword>
<dbReference type="PANTHER" id="PTHR35333">
    <property type="entry name" value="BETA-LACTAMASE"/>
    <property type="match status" value="1"/>
</dbReference>
<evidence type="ECO:0000313" key="3">
    <source>
        <dbReference type="Proteomes" id="UP001152173"/>
    </source>
</evidence>
<dbReference type="EMBL" id="JAMKBJ010000009">
    <property type="protein sequence ID" value="MCZ8537720.1"/>
    <property type="molecule type" value="Genomic_DNA"/>
</dbReference>
<proteinExistence type="predicted"/>
<dbReference type="Gene3D" id="3.40.710.10">
    <property type="entry name" value="DD-peptidase/beta-lactamase superfamily"/>
    <property type="match status" value="1"/>
</dbReference>
<evidence type="ECO:0000259" key="1">
    <source>
        <dbReference type="Pfam" id="PF13354"/>
    </source>
</evidence>
<reference evidence="2" key="1">
    <citation type="submission" date="2022-05" db="EMBL/GenBank/DDBJ databases">
        <authorList>
            <person name="Colautti A."/>
            <person name="Iacumin L."/>
        </authorList>
    </citation>
    <scope>NUCLEOTIDE SEQUENCE</scope>
    <source>
        <strain evidence="2">SK 55</strain>
    </source>
</reference>
<feature type="domain" description="Beta-lactamase class A catalytic" evidence="1">
    <location>
        <begin position="24"/>
        <end position="207"/>
    </location>
</feature>
<dbReference type="SUPFAM" id="SSF56601">
    <property type="entry name" value="beta-lactamase/transpeptidase-like"/>
    <property type="match status" value="1"/>
</dbReference>
<dbReference type="Proteomes" id="UP001152173">
    <property type="component" value="Unassembled WGS sequence"/>
</dbReference>
<evidence type="ECO:0000313" key="2">
    <source>
        <dbReference type="EMBL" id="MCZ8537720.1"/>
    </source>
</evidence>
<organism evidence="2 3">
    <name type="scientific">Paenisporosarcina quisquiliarum</name>
    <dbReference type="NCBI Taxonomy" id="365346"/>
    <lineage>
        <taxon>Bacteria</taxon>
        <taxon>Bacillati</taxon>
        <taxon>Bacillota</taxon>
        <taxon>Bacilli</taxon>
        <taxon>Bacillales</taxon>
        <taxon>Caryophanaceae</taxon>
        <taxon>Paenisporosarcina</taxon>
    </lineage>
</organism>
<dbReference type="RefSeq" id="WP_269926789.1">
    <property type="nucleotide sequence ID" value="NZ_JAMKBJ010000009.1"/>
</dbReference>
<dbReference type="GO" id="GO:0030655">
    <property type="term" value="P:beta-lactam antibiotic catabolic process"/>
    <property type="evidence" value="ECO:0007669"/>
    <property type="project" value="InterPro"/>
</dbReference>